<dbReference type="Gene3D" id="3.30.1330.30">
    <property type="match status" value="1"/>
</dbReference>
<dbReference type="GO" id="GO:0005840">
    <property type="term" value="C:ribosome"/>
    <property type="evidence" value="ECO:0007669"/>
    <property type="project" value="UniProtKB-KW"/>
</dbReference>
<comment type="caution">
    <text evidence="4">The sequence shown here is derived from an EMBL/GenBank/DDBJ whole genome shotgun (WGS) entry which is preliminary data.</text>
</comment>
<sequence>MPNVAVIAIGWRRQRWWPPRNSRRLMYTLSYKTVLKSLRNSKWKLVIITNNCPPHCMYGIECYAMLVKVGVHHYNETNVDLGTVYVETVLKFAASVFVWENPSHPDTSSLKA</sequence>
<evidence type="ECO:0000256" key="1">
    <source>
        <dbReference type="ARBA" id="ARBA00022980"/>
    </source>
</evidence>
<dbReference type="InterPro" id="IPR004038">
    <property type="entry name" value="Ribosomal_eL8/eL30/eS12/Gad45"/>
</dbReference>
<keyword evidence="5" id="KW-1185">Reference proteome</keyword>
<reference evidence="4" key="1">
    <citation type="journal article" date="2023" name="Plant J.">
        <title>Genome sequences and population genomics provide insights into the demographic history, inbreeding, and mutation load of two 'living fossil' tree species of Dipteronia.</title>
        <authorList>
            <person name="Feng Y."/>
            <person name="Comes H.P."/>
            <person name="Chen J."/>
            <person name="Zhu S."/>
            <person name="Lu R."/>
            <person name="Zhang X."/>
            <person name="Li P."/>
            <person name="Qiu J."/>
            <person name="Olsen K.M."/>
            <person name="Qiu Y."/>
        </authorList>
    </citation>
    <scope>NUCLEOTIDE SEQUENCE</scope>
    <source>
        <strain evidence="4">NBL</strain>
    </source>
</reference>
<evidence type="ECO:0000259" key="3">
    <source>
        <dbReference type="Pfam" id="PF01248"/>
    </source>
</evidence>
<dbReference type="GO" id="GO:0003723">
    <property type="term" value="F:RNA binding"/>
    <property type="evidence" value="ECO:0007669"/>
    <property type="project" value="InterPro"/>
</dbReference>
<evidence type="ECO:0000313" key="5">
    <source>
        <dbReference type="Proteomes" id="UP001281410"/>
    </source>
</evidence>
<feature type="domain" description="Ribosomal protein eL8/eL30/eS12/Gadd45" evidence="3">
    <location>
        <begin position="28"/>
        <end position="94"/>
    </location>
</feature>
<dbReference type="GO" id="GO:1990904">
    <property type="term" value="C:ribonucleoprotein complex"/>
    <property type="evidence" value="ECO:0007669"/>
    <property type="project" value="UniProtKB-KW"/>
</dbReference>
<evidence type="ECO:0000313" key="4">
    <source>
        <dbReference type="EMBL" id="KAK3198891.1"/>
    </source>
</evidence>
<keyword evidence="1" id="KW-0689">Ribosomal protein</keyword>
<keyword evidence="2" id="KW-0687">Ribonucleoprotein</keyword>
<evidence type="ECO:0000256" key="2">
    <source>
        <dbReference type="ARBA" id="ARBA00023274"/>
    </source>
</evidence>
<dbReference type="Pfam" id="PF01248">
    <property type="entry name" value="Ribosomal_L7Ae"/>
    <property type="match status" value="1"/>
</dbReference>
<accession>A0AAE0A2R2</accession>
<dbReference type="InterPro" id="IPR039109">
    <property type="entry name" value="Ribosomal_eL30-like"/>
</dbReference>
<name>A0AAE0A2R2_9ROSI</name>
<dbReference type="PANTHER" id="PTHR11449">
    <property type="entry name" value="RIBOSOMAL PROTEIN L30"/>
    <property type="match status" value="1"/>
</dbReference>
<gene>
    <name evidence="4" type="ORF">Dsin_022306</name>
</gene>
<proteinExistence type="predicted"/>
<dbReference type="InterPro" id="IPR029064">
    <property type="entry name" value="Ribosomal_eL30-like_sf"/>
</dbReference>
<dbReference type="AlphaFoldDB" id="A0AAE0A2R2"/>
<protein>
    <recommendedName>
        <fullName evidence="3">Ribosomal protein eL8/eL30/eS12/Gadd45 domain-containing protein</fullName>
    </recommendedName>
</protein>
<dbReference type="EMBL" id="JANJYJ010000007">
    <property type="protein sequence ID" value="KAK3198891.1"/>
    <property type="molecule type" value="Genomic_DNA"/>
</dbReference>
<dbReference type="Proteomes" id="UP001281410">
    <property type="component" value="Unassembled WGS sequence"/>
</dbReference>
<dbReference type="SUPFAM" id="SSF55315">
    <property type="entry name" value="L30e-like"/>
    <property type="match status" value="1"/>
</dbReference>
<organism evidence="4 5">
    <name type="scientific">Dipteronia sinensis</name>
    <dbReference type="NCBI Taxonomy" id="43782"/>
    <lineage>
        <taxon>Eukaryota</taxon>
        <taxon>Viridiplantae</taxon>
        <taxon>Streptophyta</taxon>
        <taxon>Embryophyta</taxon>
        <taxon>Tracheophyta</taxon>
        <taxon>Spermatophyta</taxon>
        <taxon>Magnoliopsida</taxon>
        <taxon>eudicotyledons</taxon>
        <taxon>Gunneridae</taxon>
        <taxon>Pentapetalae</taxon>
        <taxon>rosids</taxon>
        <taxon>malvids</taxon>
        <taxon>Sapindales</taxon>
        <taxon>Sapindaceae</taxon>
        <taxon>Hippocastanoideae</taxon>
        <taxon>Acereae</taxon>
        <taxon>Dipteronia</taxon>
    </lineage>
</organism>